<dbReference type="Proteomes" id="UP000823872">
    <property type="component" value="Chromosome D2"/>
</dbReference>
<feature type="compositionally biased region" description="Gly residues" evidence="9">
    <location>
        <begin position="1"/>
        <end position="13"/>
    </location>
</feature>
<feature type="compositionally biased region" description="Basic and acidic residues" evidence="9">
    <location>
        <begin position="14"/>
        <end position="24"/>
    </location>
</feature>
<evidence type="ECO:0000256" key="5">
    <source>
        <dbReference type="ARBA" id="ARBA00023055"/>
    </source>
</evidence>
<evidence type="ECO:0000313" key="14">
    <source>
        <dbReference type="Proteomes" id="UP000823872"/>
    </source>
</evidence>
<comment type="subcellular location">
    <subcellularLocation>
        <location evidence="1">Membrane</location>
    </subcellularLocation>
</comment>
<keyword evidence="4" id="KW-0862">Zinc</keyword>
<dbReference type="InterPro" id="IPR002219">
    <property type="entry name" value="PKC_DAG/PE"/>
</dbReference>
<dbReference type="Pfam" id="PF17820">
    <property type="entry name" value="PDZ_6"/>
    <property type="match status" value="1"/>
</dbReference>
<feature type="compositionally biased region" description="Basic and acidic residues" evidence="9">
    <location>
        <begin position="123"/>
        <end position="136"/>
    </location>
</feature>
<evidence type="ECO:0000256" key="2">
    <source>
        <dbReference type="ARBA" id="ARBA00022448"/>
    </source>
</evidence>
<feature type="domain" description="PDZ" evidence="11">
    <location>
        <begin position="469"/>
        <end position="552"/>
    </location>
</feature>
<evidence type="ECO:0000256" key="4">
    <source>
        <dbReference type="ARBA" id="ARBA00022833"/>
    </source>
</evidence>
<keyword evidence="14" id="KW-1185">Reference proteome</keyword>
<evidence type="ECO:0008006" key="15">
    <source>
        <dbReference type="Google" id="ProtNLM"/>
    </source>
</evidence>
<evidence type="ECO:0000259" key="12">
    <source>
        <dbReference type="PROSITE" id="PS51847"/>
    </source>
</evidence>
<dbReference type="PROSITE" id="PS51847">
    <property type="entry name" value="SMP"/>
    <property type="match status" value="1"/>
</dbReference>
<evidence type="ECO:0000256" key="7">
    <source>
        <dbReference type="ARBA" id="ARBA00023136"/>
    </source>
</evidence>
<dbReference type="PROSITE" id="PS50081">
    <property type="entry name" value="ZF_DAG_PE_2"/>
    <property type="match status" value="1"/>
</dbReference>
<feature type="compositionally biased region" description="Low complexity" evidence="9">
    <location>
        <begin position="75"/>
        <end position="92"/>
    </location>
</feature>
<proteinExistence type="predicted"/>
<keyword evidence="8" id="KW-0175">Coiled coil</keyword>
<evidence type="ECO:0000256" key="8">
    <source>
        <dbReference type="SAM" id="Coils"/>
    </source>
</evidence>
<dbReference type="Ensembl" id="ENSFCTT00005024866.1">
    <property type="protein sequence ID" value="ENSFCTP00005016196.1"/>
    <property type="gene ID" value="ENSFCTG00005008892.1"/>
</dbReference>
<keyword evidence="7" id="KW-0472">Membrane</keyword>
<dbReference type="SUPFAM" id="SSF57889">
    <property type="entry name" value="Cysteine-rich domain"/>
    <property type="match status" value="1"/>
</dbReference>
<evidence type="ECO:0000259" key="11">
    <source>
        <dbReference type="PROSITE" id="PS50106"/>
    </source>
</evidence>
<dbReference type="Pfam" id="PF26547">
    <property type="entry name" value="PDZD8_N"/>
    <property type="match status" value="1"/>
</dbReference>
<keyword evidence="6" id="KW-0446">Lipid-binding</keyword>
<feature type="compositionally biased region" description="Basic and acidic residues" evidence="9">
    <location>
        <begin position="733"/>
        <end position="749"/>
    </location>
</feature>
<evidence type="ECO:0000256" key="6">
    <source>
        <dbReference type="ARBA" id="ARBA00023121"/>
    </source>
</evidence>
<dbReference type="Gene3D" id="2.30.42.10">
    <property type="match status" value="1"/>
</dbReference>
<keyword evidence="2" id="KW-0813">Transport</keyword>
<dbReference type="InterPro" id="IPR041489">
    <property type="entry name" value="PDZ_6"/>
</dbReference>
<dbReference type="SMART" id="SM00109">
    <property type="entry name" value="C1"/>
    <property type="match status" value="1"/>
</dbReference>
<name>A0ABI7X0Y3_FELCA</name>
<dbReference type="PANTHER" id="PTHR21519:SF1">
    <property type="entry name" value="PDZ DOMAIN-CONTAINING PROTEIN 8"/>
    <property type="match status" value="1"/>
</dbReference>
<feature type="domain" description="Phorbol-ester/DAG-type" evidence="10">
    <location>
        <begin position="943"/>
        <end position="994"/>
    </location>
</feature>
<dbReference type="SUPFAM" id="SSF50156">
    <property type="entry name" value="PDZ domain-like"/>
    <property type="match status" value="1"/>
</dbReference>
<feature type="region of interest" description="Disordered" evidence="9">
    <location>
        <begin position="612"/>
        <end position="786"/>
    </location>
</feature>
<evidence type="ECO:0000256" key="9">
    <source>
        <dbReference type="SAM" id="MobiDB-lite"/>
    </source>
</evidence>
<feature type="region of interest" description="Disordered" evidence="9">
    <location>
        <begin position="1057"/>
        <end position="1101"/>
    </location>
</feature>
<feature type="compositionally biased region" description="Polar residues" evidence="9">
    <location>
        <begin position="1091"/>
        <end position="1101"/>
    </location>
</feature>
<dbReference type="CDD" id="cd20825">
    <property type="entry name" value="C1_PDZD8"/>
    <property type="match status" value="1"/>
</dbReference>
<evidence type="ECO:0000256" key="3">
    <source>
        <dbReference type="ARBA" id="ARBA00022723"/>
    </source>
</evidence>
<feature type="region of interest" description="Disordered" evidence="9">
    <location>
        <begin position="1"/>
        <end position="152"/>
    </location>
</feature>
<feature type="compositionally biased region" description="Pro residues" evidence="9">
    <location>
        <begin position="60"/>
        <end position="74"/>
    </location>
</feature>
<feature type="compositionally biased region" description="Polar residues" evidence="9">
    <location>
        <begin position="676"/>
        <end position="689"/>
    </location>
</feature>
<dbReference type="InterPro" id="IPR036034">
    <property type="entry name" value="PDZ_sf"/>
</dbReference>
<accession>A0ABI7X0Y3</accession>
<sequence length="1257" mass="138244">MECWPGGAGLEGRPGGEEAPEHARPGAGCQATPPGASTLLTTRAVRPMSAGRRECRAAPSAPPPPRPPPPPQQLPPGAFEESRAAAGSGAAPRRPEPPDEARGAARADPAARCPQDGGSGGGDVKRAALWARERGPGRPGRRRCRDGAAAHDSGVGRAGLLPHAPHPVLAAVPQAARAAAGRGGPRGRRLPPTRETCYFLNATILFLFRELRDTALARRWVTKKIKVEFEELLQTKTAGRLLEGLSLRDVFLGETVPFIKTIRLLRPVVPSAGGEPDGPEGEALPATSPEELAFEAEVEYNGGFHLAIDVDLVFGKSAYLFVKLSRVVGRLRFVFTRVPFTHWFFSFVEDPLIDFEVRSQFEGRPMPQLTSIIVNQLKKIIKRKHTLPSYKIRFKPFFPFQTLQGFEEDEEEHIHIQQWALTEGRLKVTLLECSRLLIFGSYDREANIHCTLELSSGVWEEKQRSSIKTVELIKGNLQSVGLTLRLVQSTDGYAGHVIIETVAPNSPAALADLQRGDRLIAIGGVKITSTLQVLKLIKQAGDRVLVYYERPVGQGGQGTALQDHFGQLEEHFLSASCPPNYEEETPALAADAENRDLDSEFEDLAGDVRAQTELKDEAPSLSHSPKRTPTTLSVKPLGTISPVLNRKLAVGSHPPPPKPPCKEGNKPSALKASEVTDPTQVSKPTQGSTFKPPVPPRPQVKVPLPSADAPSQTEPDVPAEKPEKVLPPPPADKPAEKQAKTTDHTEDAAASKQFLAKQDVVRDFPSESSCPPKDSSDDPQTWESSEIPYRNKLGKWTRSRATCLFDIEACHRYLNVALWCRDPFKLGGLICLGHVSLKLEDVALGCLATSNMEYFSKFRLEAPSPKAMVTRTALRSLSVQKGFNDKFCFGDITIHFKYLKEGEPDHPVVPNLEKEKDLHLIEEVPALPKEEHLVGQMGLTENKHSFQDTQFQNPTWCDYCKKKVWTKAASQCMFCAYVCHKKCQEKCLAETPLCGAADRRIDRTLKNLRLEGQEGFLGLPPRVDAEASKSVNKTTGLTRHIINTSSRLLNLRQVSKTRLSEPGTELVEPSPKHTPNTSDNEGSDTEVCGPNSPSKRGNNTGIKLVRKEGGLDDSVFIAVKEIGRDLYRGLPTEERIQKLEFMLDKLQNEIDQELEHNNSLVREEKETTDTRKKSLLSAALAKSGERLQALTLLMIHYRAGIEDLESLESLSLDQPSKKISKYTDDTEEDLDNEITQLIDSQPFSSISEGLFGPSESV</sequence>
<feature type="compositionally biased region" description="Polar residues" evidence="9">
    <location>
        <begin position="621"/>
        <end position="633"/>
    </location>
</feature>
<reference evidence="13 14" key="1">
    <citation type="submission" date="2021-02" db="EMBL/GenBank/DDBJ databases">
        <title>Safari Cat Assemblies.</title>
        <authorList>
            <person name="Bredemeyer K.R."/>
            <person name="Murphy W.J."/>
        </authorList>
    </citation>
    <scope>NUCLEOTIDE SEQUENCE [LARGE SCALE GENOMIC DNA]</scope>
</reference>
<keyword evidence="3" id="KW-0479">Metal-binding</keyword>
<dbReference type="SMART" id="SM00228">
    <property type="entry name" value="PDZ"/>
    <property type="match status" value="1"/>
</dbReference>
<feature type="coiled-coil region" evidence="8">
    <location>
        <begin position="1136"/>
        <end position="1163"/>
    </location>
</feature>
<dbReference type="InterPro" id="IPR039275">
    <property type="entry name" value="PDZD8"/>
</dbReference>
<dbReference type="CDD" id="cd00136">
    <property type="entry name" value="PDZ_canonical"/>
    <property type="match status" value="1"/>
</dbReference>
<evidence type="ECO:0000259" key="10">
    <source>
        <dbReference type="PROSITE" id="PS50081"/>
    </source>
</evidence>
<dbReference type="Gene3D" id="3.30.60.20">
    <property type="match status" value="1"/>
</dbReference>
<organism evidence="13 14">
    <name type="scientific">Felis catus</name>
    <name type="common">Cat</name>
    <name type="synonym">Felis silvestris catus</name>
    <dbReference type="NCBI Taxonomy" id="9685"/>
    <lineage>
        <taxon>Eukaryota</taxon>
        <taxon>Metazoa</taxon>
        <taxon>Chordata</taxon>
        <taxon>Craniata</taxon>
        <taxon>Vertebrata</taxon>
        <taxon>Euteleostomi</taxon>
        <taxon>Mammalia</taxon>
        <taxon>Eutheria</taxon>
        <taxon>Laurasiatheria</taxon>
        <taxon>Carnivora</taxon>
        <taxon>Feliformia</taxon>
        <taxon>Felidae</taxon>
        <taxon>Felinae</taxon>
        <taxon>Felis</taxon>
    </lineage>
</organism>
<dbReference type="InterPro" id="IPR001478">
    <property type="entry name" value="PDZ"/>
</dbReference>
<feature type="compositionally biased region" description="Basic and acidic residues" evidence="9">
    <location>
        <begin position="93"/>
        <end position="105"/>
    </location>
</feature>
<dbReference type="InterPro" id="IPR058801">
    <property type="entry name" value="PDZD8_N"/>
</dbReference>
<dbReference type="CDD" id="cd21674">
    <property type="entry name" value="SMP_PDZD8"/>
    <property type="match status" value="1"/>
</dbReference>
<reference evidence="13" key="2">
    <citation type="submission" date="2025-08" db="UniProtKB">
        <authorList>
            <consortium name="Ensembl"/>
        </authorList>
    </citation>
    <scope>IDENTIFICATION</scope>
    <source>
        <strain evidence="13">breed Abyssinian</strain>
    </source>
</reference>
<dbReference type="InterPro" id="IPR031468">
    <property type="entry name" value="SMP_LBD"/>
</dbReference>
<dbReference type="InterPro" id="IPR046349">
    <property type="entry name" value="C1-like_sf"/>
</dbReference>
<feature type="domain" description="SMP-LTD" evidence="12">
    <location>
        <begin position="193"/>
        <end position="396"/>
    </location>
</feature>
<dbReference type="GeneTree" id="ENSGT00390000017746"/>
<evidence type="ECO:0000313" key="13">
    <source>
        <dbReference type="Ensembl" id="ENSFCTP00005016196.1"/>
    </source>
</evidence>
<dbReference type="Pfam" id="PF00130">
    <property type="entry name" value="C1_1"/>
    <property type="match status" value="1"/>
</dbReference>
<protein>
    <recommendedName>
        <fullName evidence="15">PDZ domain containing 8</fullName>
    </recommendedName>
</protein>
<gene>
    <name evidence="13" type="primary">BAX</name>
</gene>
<dbReference type="PROSITE" id="PS50106">
    <property type="entry name" value="PDZ"/>
    <property type="match status" value="1"/>
</dbReference>
<dbReference type="PANTHER" id="PTHR21519">
    <property type="entry name" value="PDZ DOMAIN-CONTAINING PROTEIN 8"/>
    <property type="match status" value="1"/>
</dbReference>
<reference evidence="13" key="3">
    <citation type="submission" date="2025-09" db="UniProtKB">
        <authorList>
            <consortium name="Ensembl"/>
        </authorList>
    </citation>
    <scope>IDENTIFICATION</scope>
    <source>
        <strain evidence="13">breed Abyssinian</strain>
    </source>
</reference>
<keyword evidence="5" id="KW-0445">Lipid transport</keyword>
<evidence type="ECO:0000256" key="1">
    <source>
        <dbReference type="ARBA" id="ARBA00004370"/>
    </source>
</evidence>